<feature type="binding site" evidence="14 16">
    <location>
        <position position="386"/>
    </location>
    <ligand>
        <name>Zn(2+)</name>
        <dbReference type="ChEBI" id="CHEBI:29105"/>
        <note>catalytic</note>
    </ligand>
</feature>
<dbReference type="SUPFAM" id="SSF55486">
    <property type="entry name" value="Metalloproteases ('zincins'), catalytic domain"/>
    <property type="match status" value="1"/>
</dbReference>
<feature type="disulfide bond" evidence="15">
    <location>
        <begin position="403"/>
        <end position="431"/>
    </location>
</feature>
<keyword evidence="4" id="KW-0645">Protease</keyword>
<dbReference type="Gene3D" id="2.20.100.10">
    <property type="entry name" value="Thrombospondin type-1 (TSP1) repeat"/>
    <property type="match status" value="4"/>
</dbReference>
<evidence type="ECO:0000256" key="11">
    <source>
        <dbReference type="ARBA" id="ARBA00023157"/>
    </source>
</evidence>
<dbReference type="GO" id="GO:0046872">
    <property type="term" value="F:metal ion binding"/>
    <property type="evidence" value="ECO:0007669"/>
    <property type="project" value="UniProtKB-KW"/>
</dbReference>
<keyword evidence="2" id="KW-0964">Secreted</keyword>
<evidence type="ECO:0000256" key="3">
    <source>
        <dbReference type="ARBA" id="ARBA00022530"/>
    </source>
</evidence>
<dbReference type="EMBL" id="VXIV02002562">
    <property type="protein sequence ID" value="KAF6024529.1"/>
    <property type="molecule type" value="Genomic_DNA"/>
</dbReference>
<feature type="disulfide bond" evidence="15">
    <location>
        <begin position="345"/>
        <end position="352"/>
    </location>
</feature>
<dbReference type="InterPro" id="IPR036383">
    <property type="entry name" value="TSP1_rpt_sf"/>
</dbReference>
<sequence length="1265" mass="141824">MNLLYYCIIMLITAVPASALSSAMYTLLDEDQKNNLKSLEYEFTEPSMADSDGAFLSHSLHYEISQPRWTRNRLRRETDSIHELTYYLTIGLQKSFYITLQPNNEIYSPNLVIEERLKNKTNAKESFFPHCYFTGHVKGDLNSKVALSTCHGLTGMLITSDSHYFIEPLKGYKIDPSKPHPHIIYKATLQDAAFNISHLMRPSQGDNSYCSNHAEGSERKKSAQSSKRRRKRSFSTEYFVETLVVVDNSMMEYYKNEDINTYIFTIMNMVSILFHDASIGNSVNINVVRLLLLDEEQEKLEGLSITHHADNTLASFCKWQNSLNPSEPDASHHDVAILVTRLDICSRMNEPCSTLGLAQVSGMCQPGRSCNVNEDTGLALAYTIAHELGHNFGMKHDGYTEECSMPTGEKSYIMYPEFLIDAGRPLIWSNCSRNAITRFLDRGWGFCLEDEPEQTYHYAYDGKPPGVLYDVDHQCRLQYGPKASHCEGIENMCITLWCSVGGRCVSRLEPSAEGTICEWENNTQTGLPIPRKWCFDGECTTINTRPQAIDGGWSAWTRWSQCSRTCGGGVSISERHCSNPPPSNGGKYCIGERKKYKICNTEECPVDQPSFLQEQCLAYNEKPYKSNLYSWEPVSTINPCQLNCKPTNRYFSVMLSDMVKDGTPCLPGTRNLCITGTCRKVGCDWKLDSNATEDRCGVCHGDGTSCKTVKDQFKGQPPGGQGYVEAVVIPAGARNIRIEEVAEANNYLAVKSEGDEYYLNGHWYIQWTGNYNMAGTTVHYERSGNKEGITAPGPIKEPLHIMLLFQSHNPGVKFEYTVPNQNDSSDRQRVPEFNWVFMDWSTCSVSCGGGYQRKKVVCEEREAGVVEDTFCYNITKPDDQAKNCNTHSCPARWWAGPWQHCSVSCGEGGTKQRTVLCVRSLGPEEQMALDDQECASLIKPEMHKPCKHKLPACPSLWRTGPWSECADVCDVMTREVVCTATNSNECVEELPPASTKPCNRGVTCKRWETGTWSMCSNDCGEGVRQRPVKCPSGYHCKMADRPIDLEECVGRSQCSAEQLQSMSNQRQSGYNRYERNKKQTAGSVWTRIWEYMMGDLKTSTNSAPPPDITDTYNESWHAAEWSSCKSTCGTGQKARKVWCPKEGLCDPSFKPPHMSNCTNEPCLSWVAGSWSTCTVSCGGGTQQRNVQCINLETDQAADGCKNRKPATQQVCGSEQCSTVSAALSSSANSNCTADMLDNEKCQRLKIGGFCRFKAVQRKCCIFCQD</sequence>
<feature type="disulfide bond" evidence="15">
    <location>
        <begin position="566"/>
        <end position="604"/>
    </location>
</feature>
<keyword evidence="6 18" id="KW-0732">Signal</keyword>
<evidence type="ECO:0000256" key="7">
    <source>
        <dbReference type="ARBA" id="ARBA00022737"/>
    </source>
</evidence>
<dbReference type="InterPro" id="IPR045371">
    <property type="entry name" value="ADAMTS_CR_3"/>
</dbReference>
<evidence type="ECO:0000256" key="14">
    <source>
        <dbReference type="PIRSR" id="PIRSR613273-2"/>
    </source>
</evidence>
<dbReference type="Gene3D" id="3.40.390.10">
    <property type="entry name" value="Collagenase (Catalytic Domain)"/>
    <property type="match status" value="1"/>
</dbReference>
<dbReference type="InterPro" id="IPR013273">
    <property type="entry name" value="ADAMTS/ADAMTS-like"/>
</dbReference>
<keyword evidence="5 14" id="KW-0479">Metal-binding</keyword>
<feature type="signal peptide" evidence="18">
    <location>
        <begin position="1"/>
        <end position="19"/>
    </location>
</feature>
<keyword evidence="12" id="KW-0325">Glycoprotein</keyword>
<dbReference type="AlphaFoldDB" id="A0A7J7JE08"/>
<dbReference type="GO" id="GO:0031012">
    <property type="term" value="C:extracellular matrix"/>
    <property type="evidence" value="ECO:0007669"/>
    <property type="project" value="TreeGrafter"/>
</dbReference>
<evidence type="ECO:0000256" key="2">
    <source>
        <dbReference type="ARBA" id="ARBA00022525"/>
    </source>
</evidence>
<evidence type="ECO:0000256" key="15">
    <source>
        <dbReference type="PIRSR" id="PIRSR613273-3"/>
    </source>
</evidence>
<dbReference type="GO" id="GO:0004222">
    <property type="term" value="F:metalloendopeptidase activity"/>
    <property type="evidence" value="ECO:0007669"/>
    <property type="project" value="InterPro"/>
</dbReference>
<feature type="binding site" evidence="14">
    <location>
        <position position="450"/>
    </location>
    <ligand>
        <name>Ca(2+)</name>
        <dbReference type="ChEBI" id="CHEBI:29108"/>
        <label>2</label>
    </ligand>
</feature>
<evidence type="ECO:0000256" key="10">
    <source>
        <dbReference type="ARBA" id="ARBA00023049"/>
    </source>
</evidence>
<dbReference type="InterPro" id="IPR000884">
    <property type="entry name" value="TSP1_rpt"/>
</dbReference>
<feature type="disulfide bond" evidence="15">
    <location>
        <begin position="577"/>
        <end position="589"/>
    </location>
</feature>
<evidence type="ECO:0000256" key="1">
    <source>
        <dbReference type="ARBA" id="ARBA00004498"/>
    </source>
</evidence>
<comment type="subcellular location">
    <subcellularLocation>
        <location evidence="1">Secreted</location>
        <location evidence="1">Extracellular space</location>
        <location evidence="1">Extracellular matrix</location>
    </subcellularLocation>
</comment>
<feature type="disulfide bond" evidence="15">
    <location>
        <begin position="517"/>
        <end position="539"/>
    </location>
</feature>
<feature type="chain" id="PRO_5029572116" evidence="18">
    <location>
        <begin position="20"/>
        <end position="1265"/>
    </location>
</feature>
<dbReference type="InterPro" id="IPR024079">
    <property type="entry name" value="MetalloPept_cat_dom_sf"/>
</dbReference>
<dbReference type="FunFam" id="3.40.390.10:FF:000001">
    <property type="entry name" value="A disintegrin and metalloproteinase with thrombospondin motifs 1"/>
    <property type="match status" value="1"/>
</dbReference>
<organism evidence="20 21">
    <name type="scientific">Bugula neritina</name>
    <name type="common">Brown bryozoan</name>
    <name type="synonym">Sertularia neritina</name>
    <dbReference type="NCBI Taxonomy" id="10212"/>
    <lineage>
        <taxon>Eukaryota</taxon>
        <taxon>Metazoa</taxon>
        <taxon>Spiralia</taxon>
        <taxon>Lophotrochozoa</taxon>
        <taxon>Bryozoa</taxon>
        <taxon>Gymnolaemata</taxon>
        <taxon>Cheilostomatida</taxon>
        <taxon>Flustrina</taxon>
        <taxon>Buguloidea</taxon>
        <taxon>Bugulidae</taxon>
        <taxon>Bugula</taxon>
    </lineage>
</organism>
<dbReference type="PROSITE" id="PS50215">
    <property type="entry name" value="ADAM_MEPRO"/>
    <property type="match status" value="1"/>
</dbReference>
<feature type="disulfide bond" evidence="15">
    <location>
        <begin position="364"/>
        <end position="447"/>
    </location>
</feature>
<evidence type="ECO:0000256" key="5">
    <source>
        <dbReference type="ARBA" id="ARBA00022723"/>
    </source>
</evidence>
<dbReference type="FunFam" id="2.60.120.830:FF:000001">
    <property type="entry name" value="A disintegrin and metalloproteinase with thrombospondin motifs 1"/>
    <property type="match status" value="1"/>
</dbReference>
<evidence type="ECO:0000256" key="17">
    <source>
        <dbReference type="SAM" id="MobiDB-lite"/>
    </source>
</evidence>
<feature type="disulfide bond" evidence="15">
    <location>
        <begin position="317"/>
        <end position="370"/>
    </location>
</feature>
<dbReference type="OrthoDB" id="412680at2759"/>
<evidence type="ECO:0000256" key="4">
    <source>
        <dbReference type="ARBA" id="ARBA00022670"/>
    </source>
</evidence>
<dbReference type="InterPro" id="IPR050439">
    <property type="entry name" value="ADAMTS_ADAMTS-like"/>
</dbReference>
<dbReference type="InterPro" id="IPR001590">
    <property type="entry name" value="Peptidase_M12B"/>
</dbReference>
<feature type="disulfide bond" evidence="15">
    <location>
        <begin position="486"/>
        <end position="504"/>
    </location>
</feature>
<keyword evidence="21" id="KW-1185">Reference proteome</keyword>
<dbReference type="PROSITE" id="PS50092">
    <property type="entry name" value="TSP1"/>
    <property type="match status" value="7"/>
</dbReference>
<dbReference type="Pfam" id="PF17771">
    <property type="entry name" value="ADAMTS_CR_2"/>
    <property type="match status" value="1"/>
</dbReference>
<dbReference type="FunFam" id="2.20.100.10:FF:000005">
    <property type="entry name" value="ADAM metallopeptidase with thrombospondin type 1 motif 9"/>
    <property type="match status" value="1"/>
</dbReference>
<comment type="caution">
    <text evidence="16">Lacks conserved residue(s) required for the propagation of feature annotation.</text>
</comment>
<keyword evidence="9 14" id="KW-0862">Zinc</keyword>
<dbReference type="Gene3D" id="2.60.120.830">
    <property type="match status" value="1"/>
</dbReference>
<keyword evidence="3" id="KW-0272">Extracellular matrix</keyword>
<dbReference type="SMART" id="SM00209">
    <property type="entry name" value="TSP1"/>
    <property type="match status" value="7"/>
</dbReference>
<feature type="binding site" evidence="14">
    <location>
        <position position="334"/>
    </location>
    <ligand>
        <name>Ca(2+)</name>
        <dbReference type="ChEBI" id="CHEBI:29108"/>
        <label>1</label>
    </ligand>
</feature>
<feature type="region of interest" description="Disordered" evidence="17">
    <location>
        <begin position="207"/>
        <end position="229"/>
    </location>
</feature>
<feature type="binding site" evidence="14">
    <location>
        <position position="241"/>
    </location>
    <ligand>
        <name>Ca(2+)</name>
        <dbReference type="ChEBI" id="CHEBI:29108"/>
        <label>2</label>
    </ligand>
</feature>
<dbReference type="PANTHER" id="PTHR13723:SF200">
    <property type="entry name" value="ADAM METALLOPEPTIDASE WITH THROMBOSPONDIN TYPE 1 MOTIF B, ISOFORM B"/>
    <property type="match status" value="1"/>
</dbReference>
<gene>
    <name evidence="20" type="ORF">EB796_017169</name>
</gene>
<evidence type="ECO:0000256" key="12">
    <source>
        <dbReference type="ARBA" id="ARBA00023180"/>
    </source>
</evidence>
<comment type="cofactor">
    <cofactor evidence="14">
        <name>Zn(2+)</name>
        <dbReference type="ChEBI" id="CHEBI:29105"/>
    </cofactor>
    <text evidence="14">Binds 1 zinc ion per subunit.</text>
</comment>
<protein>
    <submittedName>
        <fullName evidence="20">ADAMTS12</fullName>
    </submittedName>
</protein>
<dbReference type="Pfam" id="PF00090">
    <property type="entry name" value="TSP_1"/>
    <property type="match status" value="1"/>
</dbReference>
<dbReference type="InterPro" id="IPR041645">
    <property type="entry name" value="ADAMTS_CR_2"/>
</dbReference>
<dbReference type="GO" id="GO:0030198">
    <property type="term" value="P:extracellular matrix organization"/>
    <property type="evidence" value="ECO:0007669"/>
    <property type="project" value="InterPro"/>
</dbReference>
<dbReference type="Pfam" id="PF01421">
    <property type="entry name" value="Reprolysin"/>
    <property type="match status" value="1"/>
</dbReference>
<evidence type="ECO:0000313" key="20">
    <source>
        <dbReference type="EMBL" id="KAF6024529.1"/>
    </source>
</evidence>
<feature type="domain" description="Peptidase M12B" evidence="19">
    <location>
        <begin position="238"/>
        <end position="452"/>
    </location>
</feature>
<dbReference type="Pfam" id="PF01562">
    <property type="entry name" value="Pep_M12B_propep"/>
    <property type="match status" value="1"/>
</dbReference>
<dbReference type="PANTHER" id="PTHR13723">
    <property type="entry name" value="ADAMTS A DISINTEGRIN AND METALLOPROTEASE WITH THROMBOSPONDIN MOTIFS PROTEASE"/>
    <property type="match status" value="1"/>
</dbReference>
<dbReference type="CDD" id="cd04273">
    <property type="entry name" value="ZnMc_ADAMTS_like"/>
    <property type="match status" value="1"/>
</dbReference>
<evidence type="ECO:0000256" key="18">
    <source>
        <dbReference type="SAM" id="SignalP"/>
    </source>
</evidence>
<comment type="caution">
    <text evidence="20">The sequence shown here is derived from an EMBL/GenBank/DDBJ whole genome shotgun (WGS) entry which is preliminary data.</text>
</comment>
<dbReference type="SUPFAM" id="SSF82895">
    <property type="entry name" value="TSP-1 type 1 repeat"/>
    <property type="match status" value="6"/>
</dbReference>
<accession>A0A7J7JE08</accession>
<keyword evidence="7" id="KW-0677">Repeat</keyword>
<dbReference type="Proteomes" id="UP000593567">
    <property type="component" value="Unassembled WGS sequence"/>
</dbReference>
<dbReference type="Pfam" id="PF05986">
    <property type="entry name" value="ADAMTS_spacer1"/>
    <property type="match status" value="1"/>
</dbReference>
<evidence type="ECO:0000256" key="16">
    <source>
        <dbReference type="PROSITE-ProRule" id="PRU00276"/>
    </source>
</evidence>
<keyword evidence="14" id="KW-0106">Calcium</keyword>
<proteinExistence type="predicted"/>
<dbReference type="GO" id="GO:0006508">
    <property type="term" value="P:proteolysis"/>
    <property type="evidence" value="ECO:0007669"/>
    <property type="project" value="UniProtKB-KW"/>
</dbReference>
<feature type="binding site" evidence="14">
    <location>
        <position position="447"/>
    </location>
    <ligand>
        <name>Ca(2+)</name>
        <dbReference type="ChEBI" id="CHEBI:29108"/>
        <label>1</label>
    </ligand>
</feature>
<keyword evidence="10" id="KW-0482">Metalloprotease</keyword>
<feature type="binding site" evidence="14 16">
    <location>
        <position position="390"/>
    </location>
    <ligand>
        <name>Zn(2+)</name>
        <dbReference type="ChEBI" id="CHEBI:29105"/>
        <note>catalytic</note>
    </ligand>
</feature>
<dbReference type="InterPro" id="IPR002870">
    <property type="entry name" value="Peptidase_M12B_N"/>
</dbReference>
<keyword evidence="11 15" id="KW-1015">Disulfide bond</keyword>
<keyword evidence="8" id="KW-0378">Hydrolase</keyword>
<feature type="disulfide bond" evidence="15">
    <location>
        <begin position="493"/>
        <end position="534"/>
    </location>
</feature>
<dbReference type="Gene3D" id="3.40.1620.60">
    <property type="match status" value="1"/>
</dbReference>
<evidence type="ECO:0000256" key="13">
    <source>
        <dbReference type="PIRSR" id="PIRSR613273-1"/>
    </source>
</evidence>
<reference evidence="20" key="1">
    <citation type="submission" date="2020-06" db="EMBL/GenBank/DDBJ databases">
        <title>Draft genome of Bugula neritina, a colonial animal packing powerful symbionts and potential medicines.</title>
        <authorList>
            <person name="Rayko M."/>
        </authorList>
    </citation>
    <scope>NUCLEOTIDE SEQUENCE [LARGE SCALE GENOMIC DNA]</scope>
    <source>
        <strain evidence="20">Kwan_BN1</strain>
    </source>
</reference>
<feature type="disulfide bond" evidence="15">
    <location>
        <begin position="562"/>
        <end position="599"/>
    </location>
</feature>
<dbReference type="PRINTS" id="PR01857">
    <property type="entry name" value="ADAMTSFAMILY"/>
</dbReference>
<dbReference type="FunFam" id="2.20.100.10:FF:000006">
    <property type="entry name" value="A disintegrin and metalloproteinase with thrombospondin motifs 1"/>
    <property type="match status" value="1"/>
</dbReference>
<dbReference type="Pfam" id="PF19236">
    <property type="entry name" value="ADAMTS_CR_3"/>
    <property type="match status" value="1"/>
</dbReference>
<name>A0A7J7JE08_BUGNE</name>
<evidence type="ECO:0000259" key="19">
    <source>
        <dbReference type="PROSITE" id="PS50215"/>
    </source>
</evidence>
<evidence type="ECO:0000313" key="21">
    <source>
        <dbReference type="Proteomes" id="UP000593567"/>
    </source>
</evidence>
<feature type="binding site" evidence="14">
    <location>
        <position position="450"/>
    </location>
    <ligand>
        <name>Ca(2+)</name>
        <dbReference type="ChEBI" id="CHEBI:29108"/>
        <label>1</label>
    </ligand>
</feature>
<evidence type="ECO:0000256" key="8">
    <source>
        <dbReference type="ARBA" id="ARBA00022801"/>
    </source>
</evidence>
<evidence type="ECO:0000256" key="9">
    <source>
        <dbReference type="ARBA" id="ARBA00022833"/>
    </source>
</evidence>
<dbReference type="Pfam" id="PF19030">
    <property type="entry name" value="TSP1_ADAMTS"/>
    <property type="match status" value="5"/>
</dbReference>
<dbReference type="InterPro" id="IPR010294">
    <property type="entry name" value="ADAMTS_spacer1"/>
</dbReference>
<feature type="binding site" evidence="14">
    <location>
        <position position="241"/>
    </location>
    <ligand>
        <name>Ca(2+)</name>
        <dbReference type="ChEBI" id="CHEBI:29108"/>
        <label>1</label>
    </ligand>
</feature>
<feature type="binding site" evidence="14 16">
    <location>
        <position position="396"/>
    </location>
    <ligand>
        <name>Zn(2+)</name>
        <dbReference type="ChEBI" id="CHEBI:29105"/>
        <note>catalytic</note>
    </ligand>
</feature>
<feature type="disulfide bond" evidence="15">
    <location>
        <begin position="475"/>
        <end position="498"/>
    </location>
</feature>
<evidence type="ECO:0000256" key="6">
    <source>
        <dbReference type="ARBA" id="ARBA00022729"/>
    </source>
</evidence>
<feature type="active site" evidence="13 16">
    <location>
        <position position="387"/>
    </location>
</feature>